<gene>
    <name evidence="1" type="ORF">Scep_009853</name>
</gene>
<name>A0AAP0JU04_9MAGN</name>
<proteinExistence type="predicted"/>
<reference evidence="1 2" key="1">
    <citation type="submission" date="2024-01" db="EMBL/GenBank/DDBJ databases">
        <title>Genome assemblies of Stephania.</title>
        <authorList>
            <person name="Yang L."/>
        </authorList>
    </citation>
    <scope>NUCLEOTIDE SEQUENCE [LARGE SCALE GENOMIC DNA]</scope>
    <source>
        <strain evidence="1">JXDWG</strain>
        <tissue evidence="1">Leaf</tissue>
    </source>
</reference>
<dbReference type="EMBL" id="JBBNAG010000004">
    <property type="protein sequence ID" value="KAK9140172.1"/>
    <property type="molecule type" value="Genomic_DNA"/>
</dbReference>
<protein>
    <submittedName>
        <fullName evidence="1">Uncharacterized protein</fullName>
    </submittedName>
</protein>
<dbReference type="AlphaFoldDB" id="A0AAP0JU04"/>
<organism evidence="1 2">
    <name type="scientific">Stephania cephalantha</name>
    <dbReference type="NCBI Taxonomy" id="152367"/>
    <lineage>
        <taxon>Eukaryota</taxon>
        <taxon>Viridiplantae</taxon>
        <taxon>Streptophyta</taxon>
        <taxon>Embryophyta</taxon>
        <taxon>Tracheophyta</taxon>
        <taxon>Spermatophyta</taxon>
        <taxon>Magnoliopsida</taxon>
        <taxon>Ranunculales</taxon>
        <taxon>Menispermaceae</taxon>
        <taxon>Menispermoideae</taxon>
        <taxon>Cissampelideae</taxon>
        <taxon>Stephania</taxon>
    </lineage>
</organism>
<evidence type="ECO:0000313" key="2">
    <source>
        <dbReference type="Proteomes" id="UP001419268"/>
    </source>
</evidence>
<sequence>MEAINILPDLLGVGSDKAAEEVNYMRGLTVRLAWLKSLLAHPSPVVVPLLVRTLEWSALHGHTYCICLHAL</sequence>
<keyword evidence="2" id="KW-1185">Reference proteome</keyword>
<comment type="caution">
    <text evidence="1">The sequence shown here is derived from an EMBL/GenBank/DDBJ whole genome shotgun (WGS) entry which is preliminary data.</text>
</comment>
<dbReference type="Proteomes" id="UP001419268">
    <property type="component" value="Unassembled WGS sequence"/>
</dbReference>
<evidence type="ECO:0000313" key="1">
    <source>
        <dbReference type="EMBL" id="KAK9140172.1"/>
    </source>
</evidence>
<accession>A0AAP0JU04</accession>